<comment type="caution">
    <text evidence="1">The sequence shown here is derived from an EMBL/GenBank/DDBJ whole genome shotgun (WGS) entry which is preliminary data.</text>
</comment>
<reference evidence="1 2" key="1">
    <citation type="submission" date="2022-05" db="EMBL/GenBank/DDBJ databases">
        <title>Luteimonas sp. SX5, whole genome shotgun sequencing project.</title>
        <authorList>
            <person name="Zhao G."/>
            <person name="Shen L."/>
        </authorList>
    </citation>
    <scope>NUCLEOTIDE SEQUENCE [LARGE SCALE GENOMIC DNA]</scope>
    <source>
        <strain evidence="1 2">SX5</strain>
    </source>
</reference>
<protein>
    <submittedName>
        <fullName evidence="1">Phytoene/squalene synthase family protein</fullName>
    </submittedName>
</protein>
<dbReference type="EMBL" id="JAMBEP010000001">
    <property type="protein sequence ID" value="MCL1633927.1"/>
    <property type="molecule type" value="Genomic_DNA"/>
</dbReference>
<gene>
    <name evidence="1" type="ORF">M2650_04620</name>
</gene>
<sequence>MAAQNVNEATAAAASFLAKWRARWPEWAVAEVFVAAGQREAVVAWFALLQELTDAAWAGEDPTPGIAKLAWWQEELQGWSHGRRRHPLGALLQRLQVPWQALASALPALRATRTPQGTASALGALRPFAEAAASVEQVLLAAPHDPDGAAGIAASLLATHPHWLANAAEASALDTQWPARSGPRARRIFAALARSRLKQGPRPPWRALWTAWRAARH</sequence>
<organism evidence="1 2">
    <name type="scientific">Luteimonas galliterrae</name>
    <dbReference type="NCBI Taxonomy" id="2940486"/>
    <lineage>
        <taxon>Bacteria</taxon>
        <taxon>Pseudomonadati</taxon>
        <taxon>Pseudomonadota</taxon>
        <taxon>Gammaproteobacteria</taxon>
        <taxon>Lysobacterales</taxon>
        <taxon>Lysobacteraceae</taxon>
        <taxon>Luteimonas</taxon>
    </lineage>
</organism>
<name>A0ABT0MGD1_9GAMM</name>
<proteinExistence type="predicted"/>
<keyword evidence="2" id="KW-1185">Reference proteome</keyword>
<dbReference type="InterPro" id="IPR008949">
    <property type="entry name" value="Isoprenoid_synthase_dom_sf"/>
</dbReference>
<evidence type="ECO:0000313" key="1">
    <source>
        <dbReference type="EMBL" id="MCL1633927.1"/>
    </source>
</evidence>
<dbReference type="SUPFAM" id="SSF48576">
    <property type="entry name" value="Terpenoid synthases"/>
    <property type="match status" value="1"/>
</dbReference>
<accession>A0ABT0MGD1</accession>
<dbReference type="Proteomes" id="UP001431217">
    <property type="component" value="Unassembled WGS sequence"/>
</dbReference>
<evidence type="ECO:0000313" key="2">
    <source>
        <dbReference type="Proteomes" id="UP001431217"/>
    </source>
</evidence>